<evidence type="ECO:0000256" key="4">
    <source>
        <dbReference type="ARBA" id="ARBA00022692"/>
    </source>
</evidence>
<dbReference type="SUPFAM" id="SSF103473">
    <property type="entry name" value="MFS general substrate transporter"/>
    <property type="match status" value="1"/>
</dbReference>
<dbReference type="PRINTS" id="PR01130">
    <property type="entry name" value="DERENTRNSPRT"/>
</dbReference>
<name>A8BNK8_GIAIC</name>
<evidence type="ECO:0000256" key="1">
    <source>
        <dbReference type="ARBA" id="ARBA00004141"/>
    </source>
</evidence>
<proteinExistence type="inferred from homology"/>
<evidence type="ECO:0000313" key="7">
    <source>
        <dbReference type="EMBL" id="KAE8302507.1"/>
    </source>
</evidence>
<dbReference type="AlphaFoldDB" id="A8BNK8"/>
<dbReference type="KEGG" id="gla:GL50803_0096818"/>
<dbReference type="VEuPathDB" id="GiardiaDB:GL50803_96818"/>
<evidence type="ECO:0000256" key="5">
    <source>
        <dbReference type="ARBA" id="ARBA00022989"/>
    </source>
</evidence>
<reference evidence="7 8" key="1">
    <citation type="journal article" date="2007" name="Science">
        <title>Genomic minimalism in the early diverging intestinal parasite Giardia lamblia.</title>
        <authorList>
            <person name="Morrison H.G."/>
            <person name="McArthur A.G."/>
            <person name="Gillin F.D."/>
            <person name="Aley S.B."/>
            <person name="Adam R.D."/>
            <person name="Olsen G.J."/>
            <person name="Best A.A."/>
            <person name="Cande W.Z."/>
            <person name="Chen F."/>
            <person name="Cipriano M.J."/>
            <person name="Davids B.J."/>
            <person name="Dawson S.C."/>
            <person name="Elmendorf H.G."/>
            <person name="Hehl A.B."/>
            <person name="Holder M.E."/>
            <person name="Huse S.M."/>
            <person name="Kim U.U."/>
            <person name="Lasek-Nesselquist E."/>
            <person name="Manning G."/>
            <person name="Nigam A."/>
            <person name="Nixon J.E."/>
            <person name="Palm D."/>
            <person name="Passamaneck N.E."/>
            <person name="Prabhu A."/>
            <person name="Reich C.I."/>
            <person name="Reiner D.S."/>
            <person name="Samuelson J."/>
            <person name="Svard S.G."/>
            <person name="Sogin M.L."/>
        </authorList>
    </citation>
    <scope>NUCLEOTIDE SEQUENCE [LARGE SCALE GENOMIC DNA]</scope>
    <source>
        <strain evidence="7 8">WB C6</strain>
    </source>
</reference>
<keyword evidence="5" id="KW-1133">Transmembrane helix</keyword>
<comment type="subcellular location">
    <subcellularLocation>
        <location evidence="1">Membrane</location>
        <topology evidence="1">Multi-pass membrane protein</topology>
    </subcellularLocation>
</comment>
<dbReference type="InterPro" id="IPR036259">
    <property type="entry name" value="MFS_trans_sf"/>
</dbReference>
<dbReference type="RefSeq" id="XP_001705935.1">
    <property type="nucleotide sequence ID" value="XM_001705883.1"/>
</dbReference>
<dbReference type="PANTHER" id="PTHR10332:SF10">
    <property type="entry name" value="EQUILIBRATIVE NUCLEOSIDE TRANSPORTER 4"/>
    <property type="match status" value="1"/>
</dbReference>
<dbReference type="GeneID" id="5698820"/>
<dbReference type="Pfam" id="PF01733">
    <property type="entry name" value="Nucleoside_tran"/>
    <property type="match status" value="1"/>
</dbReference>
<sequence>MDIKQDMKDSAIPQGGESKGEPKTEPKKGCNCTLLYVMFLMFGVGSLLPFNCYITPYEYMIRFYPKPVLSFFSLAYNVGNWGMMFIYLKIGKKIPARMSNIIVFIIWIVCLTVVPCLAFLDIATIARFVIAIILVFISGVLNGICFPKIVSVGSRISFDLVQAMMSGNGVAGIITAALYAITKGIAIASNNGKFTDNQLKFGTLSYFILSDVILLICIFCWIKVMKDYPHLNYDETPAEQVEMEPSIINGSSAQPDSAPSNAMPQGSASLGNETIDQSVLPVGNLLNPKTGQKYTFMQLVRVLLVPGLGVFFVFFITLAFFPSITGKIPYVTGVNNNLDDKGWWSVGMTSLFMIFDYVGRSLPQIEVLTRIRTTPLLIFSLLRIVFGVLFLLMGIPVPTLSNNSISRINAPIQNDYVSTITMILFALTNGYVSTVIMIRYGDHVPHPSYMAASGDIMSFWLNTGLIAGGLVSLFIDLGMDPTALNVS</sequence>
<evidence type="ECO:0000256" key="3">
    <source>
        <dbReference type="ARBA" id="ARBA00022448"/>
    </source>
</evidence>
<keyword evidence="3" id="KW-0813">Transport</keyword>
<gene>
    <name evidence="7" type="ORF">GL50803_0096818</name>
</gene>
<dbReference type="GO" id="GO:0005886">
    <property type="term" value="C:plasma membrane"/>
    <property type="evidence" value="ECO:0000318"/>
    <property type="project" value="GO_Central"/>
</dbReference>
<organism evidence="7 8">
    <name type="scientific">Giardia intestinalis (strain ATCC 50803 / WB clone C6)</name>
    <name type="common">Giardia lamblia</name>
    <dbReference type="NCBI Taxonomy" id="184922"/>
    <lineage>
        <taxon>Eukaryota</taxon>
        <taxon>Metamonada</taxon>
        <taxon>Diplomonadida</taxon>
        <taxon>Hexamitidae</taxon>
        <taxon>Giardiinae</taxon>
        <taxon>Giardia</taxon>
    </lineage>
</organism>
<evidence type="ECO:0000256" key="6">
    <source>
        <dbReference type="ARBA" id="ARBA00023136"/>
    </source>
</evidence>
<dbReference type="Proteomes" id="UP000001548">
    <property type="component" value="Unassembled WGS sequence"/>
</dbReference>
<dbReference type="OMA" id="ARGMNEF"/>
<keyword evidence="6" id="KW-0472">Membrane</keyword>
<keyword evidence="8" id="KW-1185">Reference proteome</keyword>
<dbReference type="InterPro" id="IPR002259">
    <property type="entry name" value="Eqnu_transpt"/>
</dbReference>
<comment type="similarity">
    <text evidence="2">Belongs to the SLC29A/ENT transporter (TC 2.A.57) family.</text>
</comment>
<evidence type="ECO:0000313" key="8">
    <source>
        <dbReference type="Proteomes" id="UP000001548"/>
    </source>
</evidence>
<evidence type="ECO:0000256" key="2">
    <source>
        <dbReference type="ARBA" id="ARBA00007965"/>
    </source>
</evidence>
<keyword evidence="4" id="KW-0812">Transmembrane</keyword>
<dbReference type="GO" id="GO:0005337">
    <property type="term" value="F:nucleoside transmembrane transporter activity"/>
    <property type="evidence" value="ECO:0000318"/>
    <property type="project" value="GO_Central"/>
</dbReference>
<dbReference type="PANTHER" id="PTHR10332">
    <property type="entry name" value="EQUILIBRATIVE NUCLEOSIDE TRANSPORTER"/>
    <property type="match status" value="1"/>
</dbReference>
<protein>
    <submittedName>
        <fullName evidence="7">Nucleoside transporter</fullName>
    </submittedName>
</protein>
<dbReference type="STRING" id="184922.A8BNK8"/>
<comment type="caution">
    <text evidence="7">The sequence shown here is derived from an EMBL/GenBank/DDBJ whole genome shotgun (WGS) entry which is preliminary data.</text>
</comment>
<accession>A8BNK8</accession>
<dbReference type="EMBL" id="AACB03000004">
    <property type="protein sequence ID" value="KAE8302507.1"/>
    <property type="molecule type" value="Genomic_DNA"/>
</dbReference>
<dbReference type="HOGENOM" id="CLU_560745_0_0_1"/>